<dbReference type="InterPro" id="IPR006047">
    <property type="entry name" value="GH13_cat_dom"/>
</dbReference>
<dbReference type="Proteomes" id="UP000621859">
    <property type="component" value="Unassembled WGS sequence"/>
</dbReference>
<dbReference type="InterPro" id="IPR013780">
    <property type="entry name" value="Glyco_hydro_b"/>
</dbReference>
<evidence type="ECO:0000256" key="2">
    <source>
        <dbReference type="SAM" id="SignalP"/>
    </source>
</evidence>
<dbReference type="InterPro" id="IPR017853">
    <property type="entry name" value="GH"/>
</dbReference>
<gene>
    <name evidence="4" type="primary">aglA</name>
    <name evidence="4" type="ORF">GCM10010971_30370</name>
</gene>
<dbReference type="Gene3D" id="3.90.400.10">
    <property type="entry name" value="Oligo-1,6-glucosidase, Domain 2"/>
    <property type="match status" value="1"/>
</dbReference>
<dbReference type="CDD" id="cd11316">
    <property type="entry name" value="AmyAc_bac2_AmyA"/>
    <property type="match status" value="1"/>
</dbReference>
<evidence type="ECO:0000313" key="5">
    <source>
        <dbReference type="Proteomes" id="UP000621859"/>
    </source>
</evidence>
<dbReference type="SUPFAM" id="SSF51011">
    <property type="entry name" value="Glycosyl hydrolase domain"/>
    <property type="match status" value="1"/>
</dbReference>
<dbReference type="RefSeq" id="WP_188695671.1">
    <property type="nucleotide sequence ID" value="NZ_BMLY01000005.1"/>
</dbReference>
<evidence type="ECO:0000259" key="3">
    <source>
        <dbReference type="SMART" id="SM00642"/>
    </source>
</evidence>
<dbReference type="Gene3D" id="2.60.40.1180">
    <property type="entry name" value="Golgi alpha-mannosidase II"/>
    <property type="match status" value="1"/>
</dbReference>
<feature type="domain" description="Glycosyl hydrolase family 13 catalytic" evidence="3">
    <location>
        <begin position="57"/>
        <end position="445"/>
    </location>
</feature>
<dbReference type="Gene3D" id="3.20.20.80">
    <property type="entry name" value="Glycosidases"/>
    <property type="match status" value="1"/>
</dbReference>
<reference evidence="5" key="1">
    <citation type="journal article" date="2019" name="Int. J. Syst. Evol. Microbiol.">
        <title>The Global Catalogue of Microorganisms (GCM) 10K type strain sequencing project: providing services to taxonomists for standard genome sequencing and annotation.</title>
        <authorList>
            <consortium name="The Broad Institute Genomics Platform"/>
            <consortium name="The Broad Institute Genome Sequencing Center for Infectious Disease"/>
            <person name="Wu L."/>
            <person name="Ma J."/>
        </authorList>
    </citation>
    <scope>NUCLEOTIDE SEQUENCE [LARGE SCALE GENOMIC DNA]</scope>
    <source>
        <strain evidence="5">CGMCC 1.8860</strain>
    </source>
</reference>
<dbReference type="PANTHER" id="PTHR10357:SF179">
    <property type="entry name" value="NEUTRAL AND BASIC AMINO ACID TRANSPORT PROTEIN RBAT"/>
    <property type="match status" value="1"/>
</dbReference>
<proteinExistence type="inferred from homology"/>
<evidence type="ECO:0000256" key="1">
    <source>
        <dbReference type="ARBA" id="ARBA00008061"/>
    </source>
</evidence>
<feature type="chain" id="PRO_5046500831" evidence="2">
    <location>
        <begin position="25"/>
        <end position="535"/>
    </location>
</feature>
<dbReference type="SUPFAM" id="SSF51445">
    <property type="entry name" value="(Trans)glycosidases"/>
    <property type="match status" value="1"/>
</dbReference>
<evidence type="ECO:0000313" key="4">
    <source>
        <dbReference type="EMBL" id="GGP27218.1"/>
    </source>
</evidence>
<sequence>MNSSRSLLSVAGLTALLLGQPLPAAEPPPGVDLSPVKPQIHNSGLPEHWAQQGVFMEILVRAYQDSNGDGIGDLNGLTRRLDYLQSLGITGIWLLPIYRSADHDHGYAVADYRNIEPDYGTLADFDRLVAEAHKRGIGVILDYVINHSADTHPLFVAANNDAASPWRNWYVWKNTKPTGWQTYGGDPWYAGKAGGYYYGAFAQSMPDFNFRNPDVLAFHLDNLRFWLNRGVDGFRFDAVGALVENGPNAWEGQPENHNIMRQVHDLLNQYGKRYMVAEAPAYPVEFSASDSAGSAFAFGLQNAILKSVQMGRVMDTLPAYLKQKPVASMGTFLSNHDSFAGPRVAQQLSEDVPSQQLAAATLLTLPGIPFLYYGEEIGQTFSEPVKWDDQRLRGPMSWDDSAHAGFSTTQPFRSLAQNHVTANVATENGKPGSLLETYRALIALRKAQPALQTGSLRILSDDDDPVFVFVREQDKTQLLVALNYSRRTASAALPTAWQGQWQLLYTNARPGNVQLKSDSVNLAEQQLAIFTRNVP</sequence>
<dbReference type="EMBL" id="BMLY01000005">
    <property type="protein sequence ID" value="GGP27218.1"/>
    <property type="molecule type" value="Genomic_DNA"/>
</dbReference>
<protein>
    <submittedName>
        <fullName evidence="4">Alpha-glucosidase</fullName>
    </submittedName>
</protein>
<dbReference type="PANTHER" id="PTHR10357">
    <property type="entry name" value="ALPHA-AMYLASE FAMILY MEMBER"/>
    <property type="match status" value="1"/>
</dbReference>
<comment type="caution">
    <text evidence="4">The sequence shown here is derived from an EMBL/GenBank/DDBJ whole genome shotgun (WGS) entry which is preliminary data.</text>
</comment>
<accession>A0ABQ2PPH0</accession>
<feature type="signal peptide" evidence="2">
    <location>
        <begin position="1"/>
        <end position="24"/>
    </location>
</feature>
<organism evidence="4 5">
    <name type="scientific">Silvimonas amylolytica</name>
    <dbReference type="NCBI Taxonomy" id="449663"/>
    <lineage>
        <taxon>Bacteria</taxon>
        <taxon>Pseudomonadati</taxon>
        <taxon>Pseudomonadota</taxon>
        <taxon>Betaproteobacteria</taxon>
        <taxon>Neisseriales</taxon>
        <taxon>Chitinibacteraceae</taxon>
        <taxon>Silvimonas</taxon>
    </lineage>
</organism>
<keyword evidence="5" id="KW-1185">Reference proteome</keyword>
<name>A0ABQ2PPH0_9NEIS</name>
<keyword evidence="2" id="KW-0732">Signal</keyword>
<dbReference type="InterPro" id="IPR045857">
    <property type="entry name" value="O16G_dom_2"/>
</dbReference>
<dbReference type="Pfam" id="PF00128">
    <property type="entry name" value="Alpha-amylase"/>
    <property type="match status" value="1"/>
</dbReference>
<comment type="similarity">
    <text evidence="1">Belongs to the glycosyl hydrolase 13 family.</text>
</comment>
<dbReference type="SMART" id="SM00642">
    <property type="entry name" value="Aamy"/>
    <property type="match status" value="1"/>
</dbReference>